<organism evidence="4 5">
    <name type="scientific">Geomonas paludis</name>
    <dbReference type="NCBI Taxonomy" id="2740185"/>
    <lineage>
        <taxon>Bacteria</taxon>
        <taxon>Pseudomonadati</taxon>
        <taxon>Thermodesulfobacteriota</taxon>
        <taxon>Desulfuromonadia</taxon>
        <taxon>Geobacterales</taxon>
        <taxon>Geobacteraceae</taxon>
        <taxon>Geomonas</taxon>
    </lineage>
</organism>
<dbReference type="Pfam" id="PF02397">
    <property type="entry name" value="Bac_transf"/>
    <property type="match status" value="1"/>
</dbReference>
<dbReference type="InterPro" id="IPR003362">
    <property type="entry name" value="Bact_transf"/>
</dbReference>
<feature type="domain" description="Bacterial sugar transferase" evidence="3">
    <location>
        <begin position="336"/>
        <end position="486"/>
    </location>
</feature>
<evidence type="ECO:0000313" key="5">
    <source>
        <dbReference type="Proteomes" id="UP000568888"/>
    </source>
</evidence>
<dbReference type="EMBL" id="BLXY01000002">
    <property type="protein sequence ID" value="GFO63827.1"/>
    <property type="molecule type" value="Genomic_DNA"/>
</dbReference>
<protein>
    <recommendedName>
        <fullName evidence="3">Bacterial sugar transferase domain-containing protein</fullName>
    </recommendedName>
</protein>
<accession>A0A6V8MVR7</accession>
<sequence length="493" mass="54313">MSAIPLIQNVKLRTLLGLLLLAAAVVYAGSAFNTPAGATGIVLCLSWAVSVVCTDKYVHKYPQRYYSYLAASHAKAAAVMAVPAAAAAWLAGPATVPPEPALVAFAVFCVGDLLLSSFCRRRTAPAVAPARAAAVTPAAAAAPAPPLSPVDRDGVLAGLPATVAPALRDLIAAALPDEPGGSELLLVGPELSAHCEVAPGGTVNFICCLPRINDIRRINRFLRSCIGRLEMGGYLAASYTPIETAPELRPGRAGYLLDFLVHRALPKTPYLNSVYFSLTRGRNRMLSKVEVWGRLSYFGLHVVAEQRVGDRVFLVARRNLPPSQNPRPSYYPVVALEKVGLDGEIVRLHKVRSMYPFSEFLQKRIFEDNGLASTGKFANDFRLTEYGNFIRRYWIDELPQIWDWLRGDIKLVGMRATSRHYLSLYPQELYDLYIQIKPGLIPPIFDEKTDSFDRIVEVEMAYLTSYMKSPLKTDVGLFFRTFTDIFFRGVRSK</sequence>
<dbReference type="RefSeq" id="WP_183346654.1">
    <property type="nucleotide sequence ID" value="NZ_BLXY01000002.1"/>
</dbReference>
<evidence type="ECO:0000313" key="4">
    <source>
        <dbReference type="EMBL" id="GFO63827.1"/>
    </source>
</evidence>
<dbReference type="GO" id="GO:0016780">
    <property type="term" value="F:phosphotransferase activity, for other substituted phosphate groups"/>
    <property type="evidence" value="ECO:0007669"/>
    <property type="project" value="TreeGrafter"/>
</dbReference>
<evidence type="ECO:0000256" key="2">
    <source>
        <dbReference type="SAM" id="Phobius"/>
    </source>
</evidence>
<proteinExistence type="inferred from homology"/>
<name>A0A6V8MVR7_9BACT</name>
<feature type="transmembrane region" description="Helical" evidence="2">
    <location>
        <begin position="38"/>
        <end position="58"/>
    </location>
</feature>
<keyword evidence="2" id="KW-0812">Transmembrane</keyword>
<gene>
    <name evidence="4" type="ORF">GMPD_17460</name>
</gene>
<reference evidence="5" key="1">
    <citation type="submission" date="2020-06" db="EMBL/GenBank/DDBJ databases">
        <title>Draft genomic sequecing of Geomonas sp. Red736.</title>
        <authorList>
            <person name="Itoh H."/>
            <person name="Xu Z.X."/>
            <person name="Ushijima N."/>
            <person name="Masuda Y."/>
            <person name="Shiratori Y."/>
            <person name="Senoo K."/>
        </authorList>
    </citation>
    <scope>NUCLEOTIDE SEQUENCE [LARGE SCALE GENOMIC DNA]</scope>
    <source>
        <strain evidence="5">Red736</strain>
    </source>
</reference>
<comment type="similarity">
    <text evidence="1">Belongs to the bacterial sugar transferase family.</text>
</comment>
<dbReference type="PANTHER" id="PTHR30576">
    <property type="entry name" value="COLANIC BIOSYNTHESIS UDP-GLUCOSE LIPID CARRIER TRANSFERASE"/>
    <property type="match status" value="1"/>
</dbReference>
<comment type="caution">
    <text evidence="4">The sequence shown here is derived from an EMBL/GenBank/DDBJ whole genome shotgun (WGS) entry which is preliminary data.</text>
</comment>
<evidence type="ECO:0000259" key="3">
    <source>
        <dbReference type="Pfam" id="PF02397"/>
    </source>
</evidence>
<feature type="transmembrane region" description="Helical" evidence="2">
    <location>
        <begin position="101"/>
        <end position="119"/>
    </location>
</feature>
<dbReference type="PANTHER" id="PTHR30576:SF0">
    <property type="entry name" value="UNDECAPRENYL-PHOSPHATE N-ACETYLGALACTOSAMINYL 1-PHOSPHATE TRANSFERASE-RELATED"/>
    <property type="match status" value="1"/>
</dbReference>
<dbReference type="Proteomes" id="UP000568888">
    <property type="component" value="Unassembled WGS sequence"/>
</dbReference>
<keyword evidence="2" id="KW-0472">Membrane</keyword>
<evidence type="ECO:0000256" key="1">
    <source>
        <dbReference type="ARBA" id="ARBA00006464"/>
    </source>
</evidence>
<keyword evidence="2" id="KW-1133">Transmembrane helix</keyword>
<dbReference type="AlphaFoldDB" id="A0A6V8MVR7"/>
<feature type="transmembrane region" description="Helical" evidence="2">
    <location>
        <begin position="65"/>
        <end position="89"/>
    </location>
</feature>